<protein>
    <submittedName>
        <fullName evidence="1">Four helix bundle protein</fullName>
    </submittedName>
</protein>
<name>A0A2H0N316_9BACT</name>
<dbReference type="Proteomes" id="UP000229782">
    <property type="component" value="Unassembled WGS sequence"/>
</dbReference>
<dbReference type="EMBL" id="PCWM01000022">
    <property type="protein sequence ID" value="PIR03261.1"/>
    <property type="molecule type" value="Genomic_DNA"/>
</dbReference>
<dbReference type="InterPro" id="IPR036583">
    <property type="entry name" value="23S_rRNA_IVS_sf"/>
</dbReference>
<dbReference type="CDD" id="cd16377">
    <property type="entry name" value="23S_rRNA_IVP_like"/>
    <property type="match status" value="1"/>
</dbReference>
<proteinExistence type="predicted"/>
<dbReference type="SUPFAM" id="SSF158446">
    <property type="entry name" value="IVS-encoded protein-like"/>
    <property type="match status" value="1"/>
</dbReference>
<evidence type="ECO:0000313" key="1">
    <source>
        <dbReference type="EMBL" id="PIR03261.1"/>
    </source>
</evidence>
<dbReference type="Gene3D" id="1.20.1440.60">
    <property type="entry name" value="23S rRNA-intervening sequence"/>
    <property type="match status" value="1"/>
</dbReference>
<dbReference type="Pfam" id="PF05635">
    <property type="entry name" value="23S_rRNA_IVP"/>
    <property type="match status" value="1"/>
</dbReference>
<dbReference type="InterPro" id="IPR012657">
    <property type="entry name" value="23S_rRNA-intervening_sequence"/>
</dbReference>
<sequence length="119" mass="14146">MADFRSLLVYRRSVEFAKLVYRLTNNFPKEELFGMTSQLRRASTSIMANIAEGAGRRTKKDFTKFLYNARGSLFECECFLEFAKEIEYITEEQYRYIENKRGEVGYLLYKFIQSQEKTL</sequence>
<dbReference type="PANTHER" id="PTHR38471:SF2">
    <property type="entry name" value="FOUR HELIX BUNDLE PROTEIN"/>
    <property type="match status" value="1"/>
</dbReference>
<evidence type="ECO:0000313" key="2">
    <source>
        <dbReference type="Proteomes" id="UP000229782"/>
    </source>
</evidence>
<gene>
    <name evidence="1" type="ORF">COV60_01155</name>
</gene>
<reference evidence="1 2" key="1">
    <citation type="submission" date="2017-09" db="EMBL/GenBank/DDBJ databases">
        <title>Depth-based differentiation of microbial function through sediment-hosted aquifers and enrichment of novel symbionts in the deep terrestrial subsurface.</title>
        <authorList>
            <person name="Probst A.J."/>
            <person name="Ladd B."/>
            <person name="Jarett J.K."/>
            <person name="Geller-Mcgrath D.E."/>
            <person name="Sieber C.M."/>
            <person name="Emerson J.B."/>
            <person name="Anantharaman K."/>
            <person name="Thomas B.C."/>
            <person name="Malmstrom R."/>
            <person name="Stieglmeier M."/>
            <person name="Klingl A."/>
            <person name="Woyke T."/>
            <person name="Ryan C.M."/>
            <person name="Banfield J.F."/>
        </authorList>
    </citation>
    <scope>NUCLEOTIDE SEQUENCE [LARGE SCALE GENOMIC DNA]</scope>
    <source>
        <strain evidence="1">CG11_big_fil_rev_8_21_14_0_20_43_7</strain>
    </source>
</reference>
<dbReference type="NCBIfam" id="TIGR02436">
    <property type="entry name" value="four helix bundle protein"/>
    <property type="match status" value="1"/>
</dbReference>
<dbReference type="AlphaFoldDB" id="A0A2H0N316"/>
<organism evidence="1 2">
    <name type="scientific">Candidatus Magasanikbacteria bacterium CG11_big_fil_rev_8_21_14_0_20_43_7</name>
    <dbReference type="NCBI Taxonomy" id="1974654"/>
    <lineage>
        <taxon>Bacteria</taxon>
        <taxon>Candidatus Magasanikiibacteriota</taxon>
    </lineage>
</organism>
<dbReference type="PANTHER" id="PTHR38471">
    <property type="entry name" value="FOUR HELIX BUNDLE PROTEIN"/>
    <property type="match status" value="1"/>
</dbReference>
<accession>A0A2H0N316</accession>
<comment type="caution">
    <text evidence="1">The sequence shown here is derived from an EMBL/GenBank/DDBJ whole genome shotgun (WGS) entry which is preliminary data.</text>
</comment>